<dbReference type="InterPro" id="IPR036890">
    <property type="entry name" value="HATPase_C_sf"/>
</dbReference>
<dbReference type="SUPFAM" id="SSF55874">
    <property type="entry name" value="ATPase domain of HSP90 chaperone/DNA topoisomerase II/histidine kinase"/>
    <property type="match status" value="1"/>
</dbReference>
<name>A0A7K0K2Q5_9ACTO</name>
<dbReference type="SUPFAM" id="SSF47384">
    <property type="entry name" value="Homodimeric domain of signal transducing histidine kinase"/>
    <property type="match status" value="1"/>
</dbReference>
<dbReference type="CDD" id="cd00075">
    <property type="entry name" value="HATPase"/>
    <property type="match status" value="1"/>
</dbReference>
<dbReference type="PANTHER" id="PTHR45436">
    <property type="entry name" value="SENSOR HISTIDINE KINASE YKOH"/>
    <property type="match status" value="1"/>
</dbReference>
<evidence type="ECO:0000256" key="7">
    <source>
        <dbReference type="ARBA" id="ARBA00022777"/>
    </source>
</evidence>
<dbReference type="InterPro" id="IPR050428">
    <property type="entry name" value="TCS_sensor_his_kinase"/>
</dbReference>
<sequence>MWNSLALTTRLTVLFALSILFALATGGVVTVVSLSTYLTNQQDAQLSAAARVLGPNAANLEDYTQLYKMLPNDYYVYVHYMKNVNRKDREFVTDTTKREAGVPTFDSLPTEEEIPSIATASSLVMPGTTVPSTKEGQNWRILSIMLTQNKEVAGAVTVGLSMAPQKNMLQAVTFTVTISTLIIALVGTLLTNYLVGRAFRPLHQIENVANKIAAGDLTRRIPPAPTTTEVGSLSNSLNVMLSHLEQAFSAVELSERKMRRFVSDASHELRTPTAAIRGYAELSRMGGVGPERQAEVMARIESEATRMGNMVQDLLTLARLDEHRPMVFERTDITALARNSLSDQAVIDPDRPVALLNLENEELEDVFSVYAVVDSEKISQVIANLLSNVRQHTPPGTAIEIAVGYRMWPDETGRNLRVAEASKIPAYQRCAVIEVRDHGPGVDPENAEKVFERFFRADASRVRTTGGTGLGLAIVSGIVSAHNGTVAMLTTPGGGATVRIKVPCQAAHVVAESGNSGKKTKVMPPPPPPPRS</sequence>
<dbReference type="PROSITE" id="PS50885">
    <property type="entry name" value="HAMP"/>
    <property type="match status" value="1"/>
</dbReference>
<gene>
    <name evidence="15" type="ORF">FYJ63_05535</name>
</gene>
<evidence type="ECO:0000259" key="14">
    <source>
        <dbReference type="PROSITE" id="PS50885"/>
    </source>
</evidence>
<evidence type="ECO:0000256" key="1">
    <source>
        <dbReference type="ARBA" id="ARBA00000085"/>
    </source>
</evidence>
<feature type="transmembrane region" description="Helical" evidence="12">
    <location>
        <begin position="171"/>
        <end position="195"/>
    </location>
</feature>
<evidence type="ECO:0000256" key="11">
    <source>
        <dbReference type="SAM" id="MobiDB-lite"/>
    </source>
</evidence>
<evidence type="ECO:0000256" key="3">
    <source>
        <dbReference type="ARBA" id="ARBA00012438"/>
    </source>
</evidence>
<dbReference type="SMART" id="SM00388">
    <property type="entry name" value="HisKA"/>
    <property type="match status" value="1"/>
</dbReference>
<keyword evidence="16" id="KW-1185">Reference proteome</keyword>
<dbReference type="SUPFAM" id="SSF158472">
    <property type="entry name" value="HAMP domain-like"/>
    <property type="match status" value="1"/>
</dbReference>
<evidence type="ECO:0000256" key="2">
    <source>
        <dbReference type="ARBA" id="ARBA00004236"/>
    </source>
</evidence>
<keyword evidence="5" id="KW-0808">Transferase</keyword>
<keyword evidence="9" id="KW-0902">Two-component regulatory system</keyword>
<dbReference type="PRINTS" id="PR00344">
    <property type="entry name" value="BCTRLSENSOR"/>
</dbReference>
<dbReference type="PANTHER" id="PTHR45436:SF5">
    <property type="entry name" value="SENSOR HISTIDINE KINASE TRCS"/>
    <property type="match status" value="1"/>
</dbReference>
<feature type="compositionally biased region" description="Pro residues" evidence="11">
    <location>
        <begin position="523"/>
        <end position="532"/>
    </location>
</feature>
<dbReference type="Gene3D" id="3.30.565.10">
    <property type="entry name" value="Histidine kinase-like ATPase, C-terminal domain"/>
    <property type="match status" value="1"/>
</dbReference>
<dbReference type="FunFam" id="1.10.287.130:FF:000001">
    <property type="entry name" value="Two-component sensor histidine kinase"/>
    <property type="match status" value="1"/>
</dbReference>
<dbReference type="PROSITE" id="PS50109">
    <property type="entry name" value="HIS_KIN"/>
    <property type="match status" value="1"/>
</dbReference>
<keyword evidence="8 12" id="KW-1133">Transmembrane helix</keyword>
<evidence type="ECO:0000256" key="5">
    <source>
        <dbReference type="ARBA" id="ARBA00022679"/>
    </source>
</evidence>
<dbReference type="Pfam" id="PF00512">
    <property type="entry name" value="HisKA"/>
    <property type="match status" value="1"/>
</dbReference>
<dbReference type="CDD" id="cd00082">
    <property type="entry name" value="HisKA"/>
    <property type="match status" value="1"/>
</dbReference>
<dbReference type="InterPro" id="IPR036097">
    <property type="entry name" value="HisK_dim/P_sf"/>
</dbReference>
<feature type="domain" description="HAMP" evidence="14">
    <location>
        <begin position="196"/>
        <end position="249"/>
    </location>
</feature>
<dbReference type="InterPro" id="IPR003660">
    <property type="entry name" value="HAMP_dom"/>
</dbReference>
<dbReference type="InterPro" id="IPR003661">
    <property type="entry name" value="HisK_dim/P_dom"/>
</dbReference>
<dbReference type="InterPro" id="IPR004358">
    <property type="entry name" value="Sig_transdc_His_kin-like_C"/>
</dbReference>
<keyword evidence="4" id="KW-0597">Phosphoprotein</keyword>
<dbReference type="InterPro" id="IPR005467">
    <property type="entry name" value="His_kinase_dom"/>
</dbReference>
<dbReference type="GO" id="GO:0000155">
    <property type="term" value="F:phosphorelay sensor kinase activity"/>
    <property type="evidence" value="ECO:0007669"/>
    <property type="project" value="InterPro"/>
</dbReference>
<evidence type="ECO:0000256" key="4">
    <source>
        <dbReference type="ARBA" id="ARBA00022553"/>
    </source>
</evidence>
<reference evidence="15 16" key="1">
    <citation type="submission" date="2019-08" db="EMBL/GenBank/DDBJ databases">
        <title>In-depth cultivation of the pig gut microbiome towards novel bacterial diversity and tailored functional studies.</title>
        <authorList>
            <person name="Wylensek D."/>
            <person name="Hitch T.C.A."/>
            <person name="Clavel T."/>
        </authorList>
    </citation>
    <scope>NUCLEOTIDE SEQUENCE [LARGE SCALE GENOMIC DNA]</scope>
    <source>
        <strain evidence="15 16">RF-GAM-744-WT-7</strain>
    </source>
</reference>
<dbReference type="EMBL" id="VUMY01000008">
    <property type="protein sequence ID" value="MST49698.1"/>
    <property type="molecule type" value="Genomic_DNA"/>
</dbReference>
<dbReference type="GO" id="GO:0005886">
    <property type="term" value="C:plasma membrane"/>
    <property type="evidence" value="ECO:0007669"/>
    <property type="project" value="UniProtKB-SubCell"/>
</dbReference>
<evidence type="ECO:0000256" key="12">
    <source>
        <dbReference type="SAM" id="Phobius"/>
    </source>
</evidence>
<feature type="domain" description="Histidine kinase" evidence="13">
    <location>
        <begin position="264"/>
        <end position="506"/>
    </location>
</feature>
<dbReference type="Gene3D" id="1.10.287.130">
    <property type="match status" value="1"/>
</dbReference>
<dbReference type="SMART" id="SM00387">
    <property type="entry name" value="HATPase_c"/>
    <property type="match status" value="1"/>
</dbReference>
<dbReference type="Pfam" id="PF00672">
    <property type="entry name" value="HAMP"/>
    <property type="match status" value="1"/>
</dbReference>
<feature type="region of interest" description="Disordered" evidence="11">
    <location>
        <begin position="511"/>
        <end position="532"/>
    </location>
</feature>
<dbReference type="EC" id="2.7.13.3" evidence="3"/>
<keyword evidence="6 12" id="KW-0812">Transmembrane</keyword>
<keyword evidence="7 15" id="KW-0418">Kinase</keyword>
<protein>
    <recommendedName>
        <fullName evidence="3">histidine kinase</fullName>
        <ecNumber evidence="3">2.7.13.3</ecNumber>
    </recommendedName>
</protein>
<evidence type="ECO:0000256" key="8">
    <source>
        <dbReference type="ARBA" id="ARBA00022989"/>
    </source>
</evidence>
<dbReference type="Pfam" id="PF02518">
    <property type="entry name" value="HATPase_c"/>
    <property type="match status" value="1"/>
</dbReference>
<keyword evidence="10 12" id="KW-0472">Membrane</keyword>
<accession>A0A7K0K2Q5</accession>
<dbReference type="CDD" id="cd06225">
    <property type="entry name" value="HAMP"/>
    <property type="match status" value="1"/>
</dbReference>
<evidence type="ECO:0000256" key="6">
    <source>
        <dbReference type="ARBA" id="ARBA00022692"/>
    </source>
</evidence>
<dbReference type="Proteomes" id="UP000442535">
    <property type="component" value="Unassembled WGS sequence"/>
</dbReference>
<comment type="catalytic activity">
    <reaction evidence="1">
        <text>ATP + protein L-histidine = ADP + protein N-phospho-L-histidine.</text>
        <dbReference type="EC" id="2.7.13.3"/>
    </reaction>
</comment>
<comment type="subcellular location">
    <subcellularLocation>
        <location evidence="2">Cell membrane</location>
    </subcellularLocation>
</comment>
<dbReference type="InterPro" id="IPR003594">
    <property type="entry name" value="HATPase_dom"/>
</dbReference>
<dbReference type="AlphaFoldDB" id="A0A7K0K2Q5"/>
<evidence type="ECO:0000256" key="10">
    <source>
        <dbReference type="ARBA" id="ARBA00023136"/>
    </source>
</evidence>
<proteinExistence type="predicted"/>
<dbReference type="SMART" id="SM00304">
    <property type="entry name" value="HAMP"/>
    <property type="match status" value="1"/>
</dbReference>
<evidence type="ECO:0000313" key="15">
    <source>
        <dbReference type="EMBL" id="MST49698.1"/>
    </source>
</evidence>
<evidence type="ECO:0000259" key="13">
    <source>
        <dbReference type="PROSITE" id="PS50109"/>
    </source>
</evidence>
<evidence type="ECO:0000313" key="16">
    <source>
        <dbReference type="Proteomes" id="UP000442535"/>
    </source>
</evidence>
<dbReference type="Gene3D" id="6.10.340.10">
    <property type="match status" value="1"/>
</dbReference>
<evidence type="ECO:0000256" key="9">
    <source>
        <dbReference type="ARBA" id="ARBA00023012"/>
    </source>
</evidence>
<organism evidence="15 16">
    <name type="scientific">Mobiluncus porci</name>
    <dbReference type="NCBI Taxonomy" id="2652278"/>
    <lineage>
        <taxon>Bacteria</taxon>
        <taxon>Bacillati</taxon>
        <taxon>Actinomycetota</taxon>
        <taxon>Actinomycetes</taxon>
        <taxon>Actinomycetales</taxon>
        <taxon>Actinomycetaceae</taxon>
        <taxon>Mobiluncus</taxon>
    </lineage>
</organism>
<comment type="caution">
    <text evidence="15">The sequence shown here is derived from an EMBL/GenBank/DDBJ whole genome shotgun (WGS) entry which is preliminary data.</text>
</comment>